<evidence type="ECO:0000259" key="6">
    <source>
        <dbReference type="Pfam" id="PF10341"/>
    </source>
</evidence>
<evidence type="ECO:0000313" key="8">
    <source>
        <dbReference type="Proteomes" id="UP000053257"/>
    </source>
</evidence>
<dbReference type="OrthoDB" id="3144405at2759"/>
<evidence type="ECO:0000256" key="3">
    <source>
        <dbReference type="ARBA" id="ARBA00022454"/>
    </source>
</evidence>
<name>A0A0C3S8S2_PHLG1</name>
<dbReference type="AlphaFoldDB" id="A0A0C3S8S2"/>
<dbReference type="GO" id="GO:0005697">
    <property type="term" value="C:telomerase holoenzyme complex"/>
    <property type="evidence" value="ECO:0007669"/>
    <property type="project" value="InterPro"/>
</dbReference>
<keyword evidence="5" id="KW-0539">Nucleus</keyword>
<dbReference type="GO" id="GO:0007004">
    <property type="term" value="P:telomere maintenance via telomerase"/>
    <property type="evidence" value="ECO:0007669"/>
    <property type="project" value="InterPro"/>
</dbReference>
<dbReference type="Proteomes" id="UP000053257">
    <property type="component" value="Unassembled WGS sequence"/>
</dbReference>
<dbReference type="HOGENOM" id="CLU_1555819_0_0_1"/>
<accession>A0A0C3S8S2</accession>
<evidence type="ECO:0000256" key="1">
    <source>
        <dbReference type="ARBA" id="ARBA00004123"/>
    </source>
</evidence>
<dbReference type="Pfam" id="PF10341">
    <property type="entry name" value="TPP1"/>
    <property type="match status" value="1"/>
</dbReference>
<dbReference type="Gene3D" id="2.40.50.960">
    <property type="match status" value="1"/>
</dbReference>
<keyword evidence="8" id="KW-1185">Reference proteome</keyword>
<evidence type="ECO:0000256" key="2">
    <source>
        <dbReference type="ARBA" id="ARBA00004574"/>
    </source>
</evidence>
<evidence type="ECO:0000313" key="7">
    <source>
        <dbReference type="EMBL" id="KIP05585.1"/>
    </source>
</evidence>
<dbReference type="GO" id="GO:0000781">
    <property type="term" value="C:chromosome, telomeric region"/>
    <property type="evidence" value="ECO:0007669"/>
    <property type="project" value="UniProtKB-SubCell"/>
</dbReference>
<dbReference type="EMBL" id="KN840539">
    <property type="protein sequence ID" value="KIP05585.1"/>
    <property type="molecule type" value="Genomic_DNA"/>
</dbReference>
<sequence length="172" mass="19117">MSSNVSPPWIQKYLVGIAETHGGDLLAVPAHAQSKKVQVVKFLTHQIPNSDNWIWAIISDTTSKVVVRFTKRAMKTYQENPLFEDKPFSSFKTALIQIKQFRPMFARIPAESKGMSSEEHVALEVDEFKPVGSFGANIWGFPKNVELVEEMAEWVQGVRAGNGGGCVALVLK</sequence>
<organism evidence="7 8">
    <name type="scientific">Phlebiopsis gigantea (strain 11061_1 CR5-6)</name>
    <name type="common">White-rot fungus</name>
    <name type="synonym">Peniophora gigantea</name>
    <dbReference type="NCBI Taxonomy" id="745531"/>
    <lineage>
        <taxon>Eukaryota</taxon>
        <taxon>Fungi</taxon>
        <taxon>Dikarya</taxon>
        <taxon>Basidiomycota</taxon>
        <taxon>Agaricomycotina</taxon>
        <taxon>Agaricomycetes</taxon>
        <taxon>Polyporales</taxon>
        <taxon>Phanerochaetaceae</taxon>
        <taxon>Phlebiopsis</taxon>
    </lineage>
</organism>
<feature type="domain" description="Shelterin complex subunit TPP1/Est3" evidence="6">
    <location>
        <begin position="33"/>
        <end position="102"/>
    </location>
</feature>
<comment type="subcellular location">
    <subcellularLocation>
        <location evidence="2">Chromosome</location>
        <location evidence="2">Telomere</location>
    </subcellularLocation>
    <subcellularLocation>
        <location evidence="1">Nucleus</location>
    </subcellularLocation>
</comment>
<proteinExistence type="predicted"/>
<evidence type="ECO:0000256" key="4">
    <source>
        <dbReference type="ARBA" id="ARBA00022895"/>
    </source>
</evidence>
<keyword evidence="4" id="KW-0779">Telomere</keyword>
<dbReference type="InterPro" id="IPR019437">
    <property type="entry name" value="TPP1/Est3"/>
</dbReference>
<evidence type="ECO:0000256" key="5">
    <source>
        <dbReference type="ARBA" id="ARBA00023242"/>
    </source>
</evidence>
<protein>
    <recommendedName>
        <fullName evidence="6">Shelterin complex subunit TPP1/Est3 domain-containing protein</fullName>
    </recommendedName>
</protein>
<reference evidence="7 8" key="1">
    <citation type="journal article" date="2014" name="PLoS Genet.">
        <title>Analysis of the Phlebiopsis gigantea genome, transcriptome and secretome provides insight into its pioneer colonization strategies of wood.</title>
        <authorList>
            <person name="Hori C."/>
            <person name="Ishida T."/>
            <person name="Igarashi K."/>
            <person name="Samejima M."/>
            <person name="Suzuki H."/>
            <person name="Master E."/>
            <person name="Ferreira P."/>
            <person name="Ruiz-Duenas F.J."/>
            <person name="Held B."/>
            <person name="Canessa P."/>
            <person name="Larrondo L.F."/>
            <person name="Schmoll M."/>
            <person name="Druzhinina I.S."/>
            <person name="Kubicek C.P."/>
            <person name="Gaskell J.A."/>
            <person name="Kersten P."/>
            <person name="St John F."/>
            <person name="Glasner J."/>
            <person name="Sabat G."/>
            <person name="Splinter BonDurant S."/>
            <person name="Syed K."/>
            <person name="Yadav J."/>
            <person name="Mgbeahuruike A.C."/>
            <person name="Kovalchuk A."/>
            <person name="Asiegbu F.O."/>
            <person name="Lackner G."/>
            <person name="Hoffmeister D."/>
            <person name="Rencoret J."/>
            <person name="Gutierrez A."/>
            <person name="Sun H."/>
            <person name="Lindquist E."/>
            <person name="Barry K."/>
            <person name="Riley R."/>
            <person name="Grigoriev I.V."/>
            <person name="Henrissat B."/>
            <person name="Kues U."/>
            <person name="Berka R.M."/>
            <person name="Martinez A.T."/>
            <person name="Covert S.F."/>
            <person name="Blanchette R.A."/>
            <person name="Cullen D."/>
        </authorList>
    </citation>
    <scope>NUCLEOTIDE SEQUENCE [LARGE SCALE GENOMIC DNA]</scope>
    <source>
        <strain evidence="7 8">11061_1 CR5-6</strain>
    </source>
</reference>
<dbReference type="GO" id="GO:0042162">
    <property type="term" value="F:telomeric DNA binding"/>
    <property type="evidence" value="ECO:0007669"/>
    <property type="project" value="InterPro"/>
</dbReference>
<keyword evidence="3" id="KW-0158">Chromosome</keyword>
<gene>
    <name evidence="7" type="ORF">PHLGIDRAFT_146773</name>
</gene>